<gene>
    <name evidence="1" type="ORF">ACH50_13760</name>
</gene>
<dbReference type="OrthoDB" id="6607353at2"/>
<protein>
    <submittedName>
        <fullName evidence="1">Uncharacterized protein</fullName>
    </submittedName>
</protein>
<accession>A0A0J8VLS9</accession>
<dbReference type="AlphaFoldDB" id="A0A0J8VLS9"/>
<dbReference type="EMBL" id="LFEJ01000017">
    <property type="protein sequence ID" value="KMV34101.1"/>
    <property type="molecule type" value="Genomic_DNA"/>
</dbReference>
<dbReference type="RefSeq" id="WP_048888190.1">
    <property type="nucleotide sequence ID" value="NZ_LFEJ01000017.1"/>
</dbReference>
<evidence type="ECO:0000313" key="1">
    <source>
        <dbReference type="EMBL" id="KMV34101.1"/>
    </source>
</evidence>
<dbReference type="Proteomes" id="UP000037315">
    <property type="component" value="Unassembled WGS sequence"/>
</dbReference>
<reference evidence="1 2" key="1">
    <citation type="submission" date="2015-06" db="EMBL/GenBank/DDBJ databases">
        <title>Genome sequencing of Cronobacter sp. strain DJ34 isolated from petroleum contaminated sludge of Duliajan Oil Fields, Assam, India.</title>
        <authorList>
            <person name="Pal S."/>
            <person name="Banerjee T.D."/>
            <person name="Roy A."/>
            <person name="Sar P."/>
            <person name="Kazy S.K."/>
        </authorList>
    </citation>
    <scope>NUCLEOTIDE SEQUENCE [LARGE SCALE GENOMIC DNA]</scope>
    <source>
        <strain evidence="1 2">DJ34</strain>
    </source>
</reference>
<keyword evidence="2" id="KW-1185">Reference proteome</keyword>
<evidence type="ECO:0000313" key="2">
    <source>
        <dbReference type="Proteomes" id="UP000037315"/>
    </source>
</evidence>
<comment type="caution">
    <text evidence="1">The sequence shown here is derived from an EMBL/GenBank/DDBJ whole genome shotgun (WGS) entry which is preliminary data.</text>
</comment>
<organism evidence="1 2">
    <name type="scientific">Franconibacter pulveris</name>
    <dbReference type="NCBI Taxonomy" id="435910"/>
    <lineage>
        <taxon>Bacteria</taxon>
        <taxon>Pseudomonadati</taxon>
        <taxon>Pseudomonadota</taxon>
        <taxon>Gammaproteobacteria</taxon>
        <taxon>Enterobacterales</taxon>
        <taxon>Enterobacteriaceae</taxon>
        <taxon>Franconibacter</taxon>
    </lineage>
</organism>
<dbReference type="PATRIC" id="fig|1656095.3.peg.4626"/>
<sequence>MQANKVPGKKIGVTKDMLPVLRIQASENCLIEFRQVDIRFNDCCGWQVVLDGERVLFDRREHERFQQLRAGVSATLASAAAGDKAVLAGAKALLNLLDQYPSFAALAAHPDRVSKA</sequence>
<name>A0A0J8VLS9_9ENTR</name>
<proteinExistence type="predicted"/>